<evidence type="ECO:0000256" key="3">
    <source>
        <dbReference type="ARBA" id="ARBA00022448"/>
    </source>
</evidence>
<feature type="compositionally biased region" description="Polar residues" evidence="7">
    <location>
        <begin position="483"/>
        <end position="496"/>
    </location>
</feature>
<feature type="transmembrane region" description="Helical" evidence="8">
    <location>
        <begin position="260"/>
        <end position="282"/>
    </location>
</feature>
<dbReference type="Pfam" id="PF00083">
    <property type="entry name" value="Sugar_tr"/>
    <property type="match status" value="2"/>
</dbReference>
<sequence length="514" mass="56061">MHLPWEHKNEIDESDLDAQTRDQDENYNVTQKTRGEKLWPVVAAGAGLFSDGYVNNSIGTASTCLKILYPKEYANSPAQSNVASIAFAGTVLGQLVFGYVADYHSRKIGMLISMSILVLFTILASGAWGAGGSISGMLAALTVYRFFIGIGIGGEYPAGSVACAEASAIITKGSRNRYFILFTNFMIDWGFVISAFVPLVCLWIFGKDNLNPVWRLTIGLGAIPPLSLFYLRFKFEEPEQFEKLNMKKAKVPYTLIIKYYWWRLTVVSTIWFIYDFSVYAFGIYSSTILNRIIPDHDIYKTFGWNVVMNFFYIPGSFLGAFASDNFGPRTTLVVGLLCQSVMGFFMAGFYGTLEKNVAAFTVIYGIFLSFGEFGPGNNSGLLAAKSSATPVRGQFYGLAAAIAKVGAFIGTYIFPIIIKNAGGEDTVKGNQAPFWVAGALCIFSAFVAFFLLPPLGQDALDKEDVDFCEYLAANGYSVSQLGSVSSTKESIGSNGDDSAESESKGPMSTVFTKA</sequence>
<feature type="transmembrane region" description="Helical" evidence="8">
    <location>
        <begin position="357"/>
        <end position="374"/>
    </location>
</feature>
<dbReference type="GO" id="GO:0005886">
    <property type="term" value="C:plasma membrane"/>
    <property type="evidence" value="ECO:0007669"/>
    <property type="project" value="TreeGrafter"/>
</dbReference>
<dbReference type="GO" id="GO:0030643">
    <property type="term" value="P:intracellular phosphate ion homeostasis"/>
    <property type="evidence" value="ECO:0007669"/>
    <property type="project" value="EnsemblFungi"/>
</dbReference>
<feature type="transmembrane region" description="Helical" evidence="8">
    <location>
        <begin position="333"/>
        <end position="351"/>
    </location>
</feature>
<evidence type="ECO:0000256" key="4">
    <source>
        <dbReference type="ARBA" id="ARBA00022692"/>
    </source>
</evidence>
<accession>A0A1E3PGN2</accession>
<dbReference type="GO" id="GO:0046943">
    <property type="term" value="F:carboxylic acid transmembrane transporter activity"/>
    <property type="evidence" value="ECO:0007669"/>
    <property type="project" value="TreeGrafter"/>
</dbReference>
<comment type="similarity">
    <text evidence="2">Belongs to the major facilitator superfamily. Sugar transporter (TC 2.A.1.1) family.</text>
</comment>
<dbReference type="EMBL" id="KV454413">
    <property type="protein sequence ID" value="ODQ64017.1"/>
    <property type="molecule type" value="Genomic_DNA"/>
</dbReference>
<feature type="transmembrane region" description="Helical" evidence="8">
    <location>
        <begin position="108"/>
        <end position="128"/>
    </location>
</feature>
<evidence type="ECO:0000256" key="6">
    <source>
        <dbReference type="ARBA" id="ARBA00023136"/>
    </source>
</evidence>
<keyword evidence="3" id="KW-0813">Transport</keyword>
<keyword evidence="11" id="KW-1185">Reference proteome</keyword>
<dbReference type="STRING" id="857566.A0A1E3PGN2"/>
<protein>
    <submittedName>
        <fullName evidence="10">Phospholipid transporter</fullName>
    </submittedName>
</protein>
<dbReference type="PROSITE" id="PS50850">
    <property type="entry name" value="MFS"/>
    <property type="match status" value="1"/>
</dbReference>
<keyword evidence="6 8" id="KW-0472">Membrane</keyword>
<evidence type="ECO:0000256" key="1">
    <source>
        <dbReference type="ARBA" id="ARBA00004141"/>
    </source>
</evidence>
<proteinExistence type="inferred from homology"/>
<feature type="domain" description="Major facilitator superfamily (MFS) profile" evidence="9">
    <location>
        <begin position="40"/>
        <end position="456"/>
    </location>
</feature>
<feature type="transmembrane region" description="Helical" evidence="8">
    <location>
        <begin position="434"/>
        <end position="452"/>
    </location>
</feature>
<name>A0A1E3PGN2_9ASCO</name>
<dbReference type="Gene3D" id="1.20.1250.20">
    <property type="entry name" value="MFS general substrate transporter like domains"/>
    <property type="match status" value="1"/>
</dbReference>
<dbReference type="Proteomes" id="UP000095009">
    <property type="component" value="Unassembled WGS sequence"/>
</dbReference>
<feature type="transmembrane region" description="Helical" evidence="8">
    <location>
        <begin position="178"/>
        <end position="206"/>
    </location>
</feature>
<dbReference type="InterPro" id="IPR020846">
    <property type="entry name" value="MFS_dom"/>
</dbReference>
<dbReference type="InterPro" id="IPR005828">
    <property type="entry name" value="MFS_sugar_transport-like"/>
</dbReference>
<evidence type="ECO:0000256" key="2">
    <source>
        <dbReference type="ARBA" id="ARBA00010992"/>
    </source>
</evidence>
<evidence type="ECO:0000259" key="9">
    <source>
        <dbReference type="PROSITE" id="PS50850"/>
    </source>
</evidence>
<dbReference type="AlphaFoldDB" id="A0A1E3PGN2"/>
<dbReference type="PANTHER" id="PTHR23508">
    <property type="entry name" value="CARBOXYLIC ACID TRANSPORTER PROTEIN HOMOLOG"/>
    <property type="match status" value="1"/>
</dbReference>
<feature type="transmembrane region" description="Helical" evidence="8">
    <location>
        <begin position="82"/>
        <end position="101"/>
    </location>
</feature>
<keyword evidence="4 8" id="KW-0812">Transmembrane</keyword>
<dbReference type="InterPro" id="IPR036259">
    <property type="entry name" value="MFS_trans_sf"/>
</dbReference>
<feature type="transmembrane region" description="Helical" evidence="8">
    <location>
        <begin position="395"/>
        <end position="414"/>
    </location>
</feature>
<reference evidence="10 11" key="1">
    <citation type="journal article" date="2016" name="Proc. Natl. Acad. Sci. U.S.A.">
        <title>Comparative genomics of biotechnologically important yeasts.</title>
        <authorList>
            <person name="Riley R."/>
            <person name="Haridas S."/>
            <person name="Wolfe K.H."/>
            <person name="Lopes M.R."/>
            <person name="Hittinger C.T."/>
            <person name="Goeker M."/>
            <person name="Salamov A.A."/>
            <person name="Wisecaver J.H."/>
            <person name="Long T.M."/>
            <person name="Calvey C.H."/>
            <person name="Aerts A.L."/>
            <person name="Barry K.W."/>
            <person name="Choi C."/>
            <person name="Clum A."/>
            <person name="Coughlan A.Y."/>
            <person name="Deshpande S."/>
            <person name="Douglass A.P."/>
            <person name="Hanson S.J."/>
            <person name="Klenk H.-P."/>
            <person name="LaButti K.M."/>
            <person name="Lapidus A."/>
            <person name="Lindquist E.A."/>
            <person name="Lipzen A.M."/>
            <person name="Meier-Kolthoff J.P."/>
            <person name="Ohm R.A."/>
            <person name="Otillar R.P."/>
            <person name="Pangilinan J.L."/>
            <person name="Peng Y."/>
            <person name="Rokas A."/>
            <person name="Rosa C.A."/>
            <person name="Scheuner C."/>
            <person name="Sibirny A.A."/>
            <person name="Slot J.C."/>
            <person name="Stielow J.B."/>
            <person name="Sun H."/>
            <person name="Kurtzman C.P."/>
            <person name="Blackwell M."/>
            <person name="Grigoriev I.V."/>
            <person name="Jeffries T.W."/>
        </authorList>
    </citation>
    <scope>NUCLEOTIDE SEQUENCE [LARGE SCALE GENOMIC DNA]</scope>
    <source>
        <strain evidence="10 11">DSM 6958</strain>
    </source>
</reference>
<evidence type="ECO:0000256" key="8">
    <source>
        <dbReference type="SAM" id="Phobius"/>
    </source>
</evidence>
<dbReference type="OrthoDB" id="2261376at2759"/>
<evidence type="ECO:0000313" key="10">
    <source>
        <dbReference type="EMBL" id="ODQ64017.1"/>
    </source>
</evidence>
<organism evidence="10 11">
    <name type="scientific">Nadsonia fulvescens var. elongata DSM 6958</name>
    <dbReference type="NCBI Taxonomy" id="857566"/>
    <lineage>
        <taxon>Eukaryota</taxon>
        <taxon>Fungi</taxon>
        <taxon>Dikarya</taxon>
        <taxon>Ascomycota</taxon>
        <taxon>Saccharomycotina</taxon>
        <taxon>Dipodascomycetes</taxon>
        <taxon>Dipodascales</taxon>
        <taxon>Dipodascales incertae sedis</taxon>
        <taxon>Nadsonia</taxon>
    </lineage>
</organism>
<dbReference type="SUPFAM" id="SSF103473">
    <property type="entry name" value="MFS general substrate transporter"/>
    <property type="match status" value="1"/>
</dbReference>
<gene>
    <name evidence="10" type="ORF">NADFUDRAFT_27491</name>
</gene>
<feature type="region of interest" description="Disordered" evidence="7">
    <location>
        <begin position="483"/>
        <end position="514"/>
    </location>
</feature>
<dbReference type="FunFam" id="1.20.1250.20:FF:000140">
    <property type="entry name" value="Putative MFS phospholipid transporter"/>
    <property type="match status" value="1"/>
</dbReference>
<feature type="compositionally biased region" description="Basic and acidic residues" evidence="7">
    <location>
        <begin position="1"/>
        <end position="11"/>
    </location>
</feature>
<feature type="transmembrane region" description="Helical" evidence="8">
    <location>
        <begin position="302"/>
        <end position="321"/>
    </location>
</feature>
<feature type="region of interest" description="Disordered" evidence="7">
    <location>
        <begin position="1"/>
        <end position="23"/>
    </location>
</feature>
<dbReference type="GO" id="GO:0001406">
    <property type="term" value="F:glycerophosphodiester transmembrane transporter activity"/>
    <property type="evidence" value="ECO:0007669"/>
    <property type="project" value="UniProtKB-ARBA"/>
</dbReference>
<comment type="subcellular location">
    <subcellularLocation>
        <location evidence="1">Membrane</location>
        <topology evidence="1">Multi-pass membrane protein</topology>
    </subcellularLocation>
</comment>
<feature type="transmembrane region" description="Helical" evidence="8">
    <location>
        <begin position="212"/>
        <end position="231"/>
    </location>
</feature>
<evidence type="ECO:0000256" key="7">
    <source>
        <dbReference type="SAM" id="MobiDB-lite"/>
    </source>
</evidence>
<evidence type="ECO:0000313" key="11">
    <source>
        <dbReference type="Proteomes" id="UP000095009"/>
    </source>
</evidence>
<dbReference type="PANTHER" id="PTHR23508:SF10">
    <property type="entry name" value="CARBOXYLIC ACID TRANSPORTER PROTEIN HOMOLOG"/>
    <property type="match status" value="1"/>
</dbReference>
<feature type="transmembrane region" description="Helical" evidence="8">
    <location>
        <begin position="134"/>
        <end position="157"/>
    </location>
</feature>
<evidence type="ECO:0000256" key="5">
    <source>
        <dbReference type="ARBA" id="ARBA00022989"/>
    </source>
</evidence>
<keyword evidence="5 8" id="KW-1133">Transmembrane helix</keyword>